<proteinExistence type="inferred from homology"/>
<dbReference type="InterPro" id="IPR001107">
    <property type="entry name" value="Band_7"/>
</dbReference>
<dbReference type="NCBIfam" id="TIGR01932">
    <property type="entry name" value="hflC"/>
    <property type="match status" value="1"/>
</dbReference>
<evidence type="ECO:0000256" key="1">
    <source>
        <dbReference type="ARBA" id="ARBA00004167"/>
    </source>
</evidence>
<keyword evidence="9" id="KW-0378">Hydrolase</keyword>
<dbReference type="InterPro" id="IPR010200">
    <property type="entry name" value="HflC"/>
</dbReference>
<keyword evidence="9" id="KW-0645">Protease</keyword>
<evidence type="ECO:0000256" key="6">
    <source>
        <dbReference type="PIRNR" id="PIRNR005651"/>
    </source>
</evidence>
<evidence type="ECO:0000313" key="9">
    <source>
        <dbReference type="EMBL" id="SUO93385.1"/>
    </source>
</evidence>
<dbReference type="AlphaFoldDB" id="A0A380ML62"/>
<dbReference type="EMBL" id="UHIC01000001">
    <property type="protein sequence ID" value="SUO93385.1"/>
    <property type="molecule type" value="Genomic_DNA"/>
</dbReference>
<dbReference type="Gene3D" id="3.30.479.30">
    <property type="entry name" value="Band 7 domain"/>
    <property type="match status" value="1"/>
</dbReference>
<keyword evidence="10" id="KW-1185">Reference proteome</keyword>
<dbReference type="GO" id="GO:0008233">
    <property type="term" value="F:peptidase activity"/>
    <property type="evidence" value="ECO:0007669"/>
    <property type="project" value="UniProtKB-KW"/>
</dbReference>
<comment type="function">
    <text evidence="6">HflC and HflK could regulate a protease.</text>
</comment>
<evidence type="ECO:0000259" key="8">
    <source>
        <dbReference type="SMART" id="SM00244"/>
    </source>
</evidence>
<dbReference type="SUPFAM" id="SSF117892">
    <property type="entry name" value="Band 7/SPFH domain"/>
    <property type="match status" value="1"/>
</dbReference>
<keyword evidence="5" id="KW-0472">Membrane</keyword>
<evidence type="ECO:0000313" key="10">
    <source>
        <dbReference type="Proteomes" id="UP000254601"/>
    </source>
</evidence>
<keyword evidence="3" id="KW-0812">Transmembrane</keyword>
<dbReference type="InterPro" id="IPR036013">
    <property type="entry name" value="Band_7/SPFH_dom_sf"/>
</dbReference>
<dbReference type="OrthoDB" id="9812991at2"/>
<feature type="compositionally biased region" description="Polar residues" evidence="7">
    <location>
        <begin position="292"/>
        <end position="309"/>
    </location>
</feature>
<dbReference type="PANTHER" id="PTHR42911">
    <property type="entry name" value="MODULATOR OF FTSH PROTEASE HFLC"/>
    <property type="match status" value="1"/>
</dbReference>
<evidence type="ECO:0000256" key="5">
    <source>
        <dbReference type="ARBA" id="ARBA00023136"/>
    </source>
</evidence>
<name>A0A380ML62_9GAMM</name>
<comment type="similarity">
    <text evidence="2 6">Belongs to the band 7/mec-2 family. HflC subfamily.</text>
</comment>
<dbReference type="Proteomes" id="UP000254601">
    <property type="component" value="Unassembled WGS sequence"/>
</dbReference>
<dbReference type="GO" id="GO:0016020">
    <property type="term" value="C:membrane"/>
    <property type="evidence" value="ECO:0007669"/>
    <property type="project" value="UniProtKB-SubCell"/>
</dbReference>
<protein>
    <recommendedName>
        <fullName evidence="6">Protein HflC</fullName>
    </recommendedName>
</protein>
<dbReference type="CDD" id="cd03405">
    <property type="entry name" value="SPFH_HflC"/>
    <property type="match status" value="1"/>
</dbReference>
<evidence type="ECO:0000256" key="4">
    <source>
        <dbReference type="ARBA" id="ARBA00022989"/>
    </source>
</evidence>
<sequence length="309" mass="35431">MKLKFPIIIVVALVLFFLAGSLYVLNERQVAVVTQFSRLVKTEENAGLKFKVPFLQQVEFFDKRIQRLNVDPELFLTNEKKYLIVDYYVEWRIGDIRRFYTSVQGNFQRASSLLDQLVKEGMRGEFARRSVSEVISEDRNSIMDTVTAEIGRDSARYGVEIIGVRLKRVDFSDDIRDRVFDRMRAERERVSKNLRAQGREKSQVIRANAEREAAEILAKANAESQVIRGRADAKAADIYAAAYGKDIEFYDFWRSMSAYKEGFKHNGDVLVVSPDDPFLKYFGKGDAVEVPTQPQAKTQSASLDNIQPQ</sequence>
<dbReference type="PANTHER" id="PTHR42911:SF1">
    <property type="entry name" value="MODULATOR OF FTSH PROTEASE HFLC"/>
    <property type="match status" value="1"/>
</dbReference>
<feature type="domain" description="Band 7" evidence="8">
    <location>
        <begin position="20"/>
        <end position="183"/>
    </location>
</feature>
<feature type="region of interest" description="Disordered" evidence="7">
    <location>
        <begin position="290"/>
        <end position="309"/>
    </location>
</feature>
<evidence type="ECO:0000256" key="7">
    <source>
        <dbReference type="SAM" id="MobiDB-lite"/>
    </source>
</evidence>
<evidence type="ECO:0000256" key="2">
    <source>
        <dbReference type="ARBA" id="ARBA00007862"/>
    </source>
</evidence>
<reference evidence="9 10" key="1">
    <citation type="submission" date="2018-06" db="EMBL/GenBank/DDBJ databases">
        <authorList>
            <consortium name="Pathogen Informatics"/>
            <person name="Doyle S."/>
        </authorList>
    </citation>
    <scope>NUCLEOTIDE SEQUENCE [LARGE SCALE GENOMIC DNA]</scope>
    <source>
        <strain evidence="9 10">NCTC13337</strain>
    </source>
</reference>
<gene>
    <name evidence="9" type="primary">hflC</name>
    <name evidence="9" type="ORF">NCTC13337_00203</name>
</gene>
<organism evidence="9 10">
    <name type="scientific">Suttonella ornithocola</name>
    <dbReference type="NCBI Taxonomy" id="279832"/>
    <lineage>
        <taxon>Bacteria</taxon>
        <taxon>Pseudomonadati</taxon>
        <taxon>Pseudomonadota</taxon>
        <taxon>Gammaproteobacteria</taxon>
        <taxon>Cardiobacteriales</taxon>
        <taxon>Cardiobacteriaceae</taxon>
        <taxon>Suttonella</taxon>
    </lineage>
</organism>
<comment type="subcellular location">
    <subcellularLocation>
        <location evidence="1">Membrane</location>
        <topology evidence="1">Single-pass membrane protein</topology>
    </subcellularLocation>
</comment>
<dbReference type="GO" id="GO:0006508">
    <property type="term" value="P:proteolysis"/>
    <property type="evidence" value="ECO:0007669"/>
    <property type="project" value="UniProtKB-KW"/>
</dbReference>
<dbReference type="PIRSF" id="PIRSF005651">
    <property type="entry name" value="HflC"/>
    <property type="match status" value="1"/>
</dbReference>
<dbReference type="Pfam" id="PF01145">
    <property type="entry name" value="Band_7"/>
    <property type="match status" value="1"/>
</dbReference>
<keyword evidence="4" id="KW-1133">Transmembrane helix</keyword>
<dbReference type="SMART" id="SM00244">
    <property type="entry name" value="PHB"/>
    <property type="match status" value="1"/>
</dbReference>
<evidence type="ECO:0000256" key="3">
    <source>
        <dbReference type="ARBA" id="ARBA00022692"/>
    </source>
</evidence>
<accession>A0A380ML62</accession>